<reference evidence="1 2" key="1">
    <citation type="journal article" date="2021" name="Elife">
        <title>Chloroplast acquisition without the gene transfer in kleptoplastic sea slugs, Plakobranchus ocellatus.</title>
        <authorList>
            <person name="Maeda T."/>
            <person name="Takahashi S."/>
            <person name="Yoshida T."/>
            <person name="Shimamura S."/>
            <person name="Takaki Y."/>
            <person name="Nagai Y."/>
            <person name="Toyoda A."/>
            <person name="Suzuki Y."/>
            <person name="Arimoto A."/>
            <person name="Ishii H."/>
            <person name="Satoh N."/>
            <person name="Nishiyama T."/>
            <person name="Hasebe M."/>
            <person name="Maruyama T."/>
            <person name="Minagawa J."/>
            <person name="Obokata J."/>
            <person name="Shigenobu S."/>
        </authorList>
    </citation>
    <scope>NUCLEOTIDE SEQUENCE [LARGE SCALE GENOMIC DNA]</scope>
</reference>
<dbReference type="EMBL" id="BLXT01006999">
    <property type="protein sequence ID" value="GFO35559.1"/>
    <property type="molecule type" value="Genomic_DNA"/>
</dbReference>
<gene>
    <name evidence="1" type="ORF">PoB_006206400</name>
</gene>
<protein>
    <submittedName>
        <fullName evidence="1">Uncharacterized protein</fullName>
    </submittedName>
</protein>
<organism evidence="1 2">
    <name type="scientific">Plakobranchus ocellatus</name>
    <dbReference type="NCBI Taxonomy" id="259542"/>
    <lineage>
        <taxon>Eukaryota</taxon>
        <taxon>Metazoa</taxon>
        <taxon>Spiralia</taxon>
        <taxon>Lophotrochozoa</taxon>
        <taxon>Mollusca</taxon>
        <taxon>Gastropoda</taxon>
        <taxon>Heterobranchia</taxon>
        <taxon>Euthyneura</taxon>
        <taxon>Panpulmonata</taxon>
        <taxon>Sacoglossa</taxon>
        <taxon>Placobranchoidea</taxon>
        <taxon>Plakobranchidae</taxon>
        <taxon>Plakobranchus</taxon>
    </lineage>
</organism>
<sequence length="77" mass="8467">MRGLTYIWRDDVDTLKEKKGSKHIACPQHCDLSFPGPPSGLKSSGGVRTRNRRVPAYLRAYSLSTVPPTPPEKGSSL</sequence>
<proteinExistence type="predicted"/>
<dbReference type="Proteomes" id="UP000735302">
    <property type="component" value="Unassembled WGS sequence"/>
</dbReference>
<comment type="caution">
    <text evidence="1">The sequence shown here is derived from an EMBL/GenBank/DDBJ whole genome shotgun (WGS) entry which is preliminary data.</text>
</comment>
<evidence type="ECO:0000313" key="2">
    <source>
        <dbReference type="Proteomes" id="UP000735302"/>
    </source>
</evidence>
<accession>A0AAV4CUK2</accession>
<keyword evidence="2" id="KW-1185">Reference proteome</keyword>
<dbReference type="AlphaFoldDB" id="A0AAV4CUK2"/>
<evidence type="ECO:0000313" key="1">
    <source>
        <dbReference type="EMBL" id="GFO35559.1"/>
    </source>
</evidence>
<name>A0AAV4CUK2_9GAST</name>